<evidence type="ECO:0000256" key="1">
    <source>
        <dbReference type="SAM" id="Phobius"/>
    </source>
</evidence>
<proteinExistence type="predicted"/>
<evidence type="ECO:0000313" key="3">
    <source>
        <dbReference type="Proteomes" id="UP000237271"/>
    </source>
</evidence>
<protein>
    <submittedName>
        <fullName evidence="2">Sulfate Permease (SulP) Family</fullName>
    </submittedName>
</protein>
<dbReference type="PANTHER" id="PTHR43310">
    <property type="entry name" value="SULFATE TRANSPORTER YBAR-RELATED"/>
    <property type="match status" value="1"/>
</dbReference>
<dbReference type="Proteomes" id="UP000237271">
    <property type="component" value="Unassembled WGS sequence"/>
</dbReference>
<sequence length="211" mass="22923">MDSTGATARTPRRRRDFGTLLVPESPAGTVNRTYDGSTPLSAHGLVPVSVGNMKTPRHSYHPRRVDAAVSMDDIVVDVEENASLLHGRDGPVLSPTQRKIKIGVYGVLNTVILVPLMISFAQIIFRDPEFQPYMNDLVKLVLVSAAVHQICFTCVSSLPFAMGQVQDAGLIFLSAMCSSIIKSLHEMRGDDFSMDEVLATTLFTMAVSTAV</sequence>
<gene>
    <name evidence="2" type="ORF">PHPALM_1898</name>
</gene>
<dbReference type="EMBL" id="NCKW01000567">
    <property type="protein sequence ID" value="POM80286.1"/>
    <property type="molecule type" value="Genomic_DNA"/>
</dbReference>
<dbReference type="AlphaFoldDB" id="A0A2P4YR85"/>
<organism evidence="2 3">
    <name type="scientific">Phytophthora palmivora</name>
    <dbReference type="NCBI Taxonomy" id="4796"/>
    <lineage>
        <taxon>Eukaryota</taxon>
        <taxon>Sar</taxon>
        <taxon>Stramenopiles</taxon>
        <taxon>Oomycota</taxon>
        <taxon>Peronosporomycetes</taxon>
        <taxon>Peronosporales</taxon>
        <taxon>Peronosporaceae</taxon>
        <taxon>Phytophthora</taxon>
    </lineage>
</organism>
<keyword evidence="3" id="KW-1185">Reference proteome</keyword>
<keyword evidence="1" id="KW-0472">Membrane</keyword>
<keyword evidence="1" id="KW-1133">Transmembrane helix</keyword>
<name>A0A2P4YR85_9STRA</name>
<dbReference type="InterPro" id="IPR052706">
    <property type="entry name" value="Membrane-Transporter-like"/>
</dbReference>
<feature type="transmembrane region" description="Helical" evidence="1">
    <location>
        <begin position="102"/>
        <end position="125"/>
    </location>
</feature>
<feature type="transmembrane region" description="Helical" evidence="1">
    <location>
        <begin position="137"/>
        <end position="162"/>
    </location>
</feature>
<comment type="caution">
    <text evidence="2">The sequence shown here is derived from an EMBL/GenBank/DDBJ whole genome shotgun (WGS) entry which is preliminary data.</text>
</comment>
<evidence type="ECO:0000313" key="2">
    <source>
        <dbReference type="EMBL" id="POM80286.1"/>
    </source>
</evidence>
<dbReference type="PANTHER" id="PTHR43310:SF2">
    <property type="entry name" value="SLC26A_SULP TRANSPORTER DOMAIN-CONTAINING PROTEIN"/>
    <property type="match status" value="1"/>
</dbReference>
<accession>A0A2P4YR85</accession>
<reference evidence="2 3" key="1">
    <citation type="journal article" date="2017" name="Genome Biol. Evol.">
        <title>Phytophthora megakarya and P. palmivora, closely related causal agents of cacao black pod rot, underwent increases in genome sizes and gene numbers by different mechanisms.</title>
        <authorList>
            <person name="Ali S.S."/>
            <person name="Shao J."/>
            <person name="Lary D.J."/>
            <person name="Kronmiller B."/>
            <person name="Shen D."/>
            <person name="Strem M.D."/>
            <person name="Amoako-Attah I."/>
            <person name="Akrofi A.Y."/>
            <person name="Begoude B.A."/>
            <person name="Ten Hoopen G.M."/>
            <person name="Coulibaly K."/>
            <person name="Kebe B.I."/>
            <person name="Melnick R.L."/>
            <person name="Guiltinan M.J."/>
            <person name="Tyler B.M."/>
            <person name="Meinhardt L.W."/>
            <person name="Bailey B.A."/>
        </authorList>
    </citation>
    <scope>NUCLEOTIDE SEQUENCE [LARGE SCALE GENOMIC DNA]</scope>
    <source>
        <strain evidence="3">sbr112.9</strain>
    </source>
</reference>
<keyword evidence="1" id="KW-0812">Transmembrane</keyword>
<feature type="non-terminal residue" evidence="2">
    <location>
        <position position="211"/>
    </location>
</feature>
<dbReference type="OrthoDB" id="10580385at2759"/>